<keyword evidence="2" id="KW-1185">Reference proteome</keyword>
<evidence type="ECO:0000313" key="1">
    <source>
        <dbReference type="EMBL" id="KAJ8726145.1"/>
    </source>
</evidence>
<comment type="caution">
    <text evidence="1">The sequence shown here is derived from an EMBL/GenBank/DDBJ whole genome shotgun (WGS) entry which is preliminary data.</text>
</comment>
<reference evidence="1" key="1">
    <citation type="submission" date="2023-03" db="EMBL/GenBank/DDBJ databases">
        <title>Chromosome-level genomes of two armyworms, Mythimna separata and Mythimna loreyi, provide insights into the biosynthesis and reception of sex pheromones.</title>
        <authorList>
            <person name="Zhao H."/>
        </authorList>
    </citation>
    <scope>NUCLEOTIDE SEQUENCE</scope>
    <source>
        <strain evidence="1">BeijingLab</strain>
        <tissue evidence="1">Pupa</tissue>
    </source>
</reference>
<organism evidence="1 2">
    <name type="scientific">Mythimna separata</name>
    <name type="common">Oriental armyworm</name>
    <name type="synonym">Pseudaletia separata</name>
    <dbReference type="NCBI Taxonomy" id="271217"/>
    <lineage>
        <taxon>Eukaryota</taxon>
        <taxon>Metazoa</taxon>
        <taxon>Ecdysozoa</taxon>
        <taxon>Arthropoda</taxon>
        <taxon>Hexapoda</taxon>
        <taxon>Insecta</taxon>
        <taxon>Pterygota</taxon>
        <taxon>Neoptera</taxon>
        <taxon>Endopterygota</taxon>
        <taxon>Lepidoptera</taxon>
        <taxon>Glossata</taxon>
        <taxon>Ditrysia</taxon>
        <taxon>Noctuoidea</taxon>
        <taxon>Noctuidae</taxon>
        <taxon>Noctuinae</taxon>
        <taxon>Hadenini</taxon>
        <taxon>Mythimna</taxon>
    </lineage>
</organism>
<gene>
    <name evidence="1" type="ORF">PYW07_000843</name>
</gene>
<dbReference type="EMBL" id="JARGEI010000009">
    <property type="protein sequence ID" value="KAJ8726145.1"/>
    <property type="molecule type" value="Genomic_DNA"/>
</dbReference>
<dbReference type="AlphaFoldDB" id="A0AAD8DWC0"/>
<name>A0AAD8DWC0_MYTSE</name>
<proteinExistence type="predicted"/>
<protein>
    <submittedName>
        <fullName evidence="1">Uncharacterized protein</fullName>
    </submittedName>
</protein>
<dbReference type="Proteomes" id="UP001231518">
    <property type="component" value="Chromosome 10"/>
</dbReference>
<accession>A0AAD8DWC0</accession>
<sequence>MYKKRKGTSGICGQLYESKLISLLYFRALRDTKIEDFQLASNVDNIGAFDDICFKARVKGLEKPVLVFIQAKHRENENQTLKNDLVTYFKSYLKIRHMFHKCNNNSLLLAGSFDKTECLFVIYTTARDEFSNDSDVECYFSSRLNDLIGTPRGTVKQPYKNETNIEVLTKIMIKEEVISLAERVAKLILGERNYQMMLTDDLILRYHVILSQKVFDVSDIKPNGQRIAFFRNEFLHTSDEYLVLFKDILFRDILRKRKIKHDDIKHLVTEFLKLPSDATRLSKLIGTVVKYSNGRLEFFKEYSKDCNQQLLDRVHISQSIVDKAVALAATDMLLSCRDFEVPAAFGNKDLTFSGNDPKKEGRLKYLSSKIIDLLLKCESSSIVTVDDSLEKGLLQLNGGIAGAVGNIFVLDNETKLMKITENWDLLGDHAKRVFVNIHEKCRNLHEYRFCFKIYKFPKLSFDCTEFEENITRDFLNKLLFYSNQADEKNVELILKNEIERYEHSHQNHFKAKTDAIFAKYHDVIQNWWKQPNQALYLTREPNLFKHAINNIIRDPLMSSLNVIYMSKIKHLNYTFSKDAVETLSSEFLFSNNLIVITKNTVLTVLKVIQYLKNKEHTILDLEYIVNLPEKDCNALHVELSSTNDDQVFIFVFDQTQNSENKNFTLEIAKAIQKIKTKNKTIIITNEVSVEILNKYFPKADITYDEKVTLIDMSQESQKSILQSAKVMFQGKVVPLKLIVNDESMAIITDVILHKIINDGTIAVGKLTVNRNYNEMKHLYVDRRVIFTEYNRSVFVKTLNDIRADFVLLTAEPGMGKSTLLSHLSVKTKEIHPEIWIVRINL</sequence>
<evidence type="ECO:0000313" key="2">
    <source>
        <dbReference type="Proteomes" id="UP001231518"/>
    </source>
</evidence>